<dbReference type="InterPro" id="IPR021255">
    <property type="entry name" value="DUF2807"/>
</dbReference>
<keyword evidence="4" id="KW-1185">Reference proteome</keyword>
<name>A0A1E5XKH0_9HYPH</name>
<protein>
    <recommendedName>
        <fullName evidence="2">Putative auto-transporter adhesin head GIN domain-containing protein</fullName>
    </recommendedName>
</protein>
<evidence type="ECO:0000256" key="1">
    <source>
        <dbReference type="SAM" id="SignalP"/>
    </source>
</evidence>
<dbReference type="RefSeq" id="WP_084646374.1">
    <property type="nucleotide sequence ID" value="NZ_LAJE02000335.1"/>
</dbReference>
<organism evidence="3 4">
    <name type="scientific">Devosia insulae DS-56</name>
    <dbReference type="NCBI Taxonomy" id="1116389"/>
    <lineage>
        <taxon>Bacteria</taxon>
        <taxon>Pseudomonadati</taxon>
        <taxon>Pseudomonadota</taxon>
        <taxon>Alphaproteobacteria</taxon>
        <taxon>Hyphomicrobiales</taxon>
        <taxon>Devosiaceae</taxon>
        <taxon>Devosia</taxon>
    </lineage>
</organism>
<dbReference type="EMBL" id="LAJE02000335">
    <property type="protein sequence ID" value="OEO29089.1"/>
    <property type="molecule type" value="Genomic_DNA"/>
</dbReference>
<feature type="domain" description="Putative auto-transporter adhesin head GIN" evidence="2">
    <location>
        <begin position="35"/>
        <end position="219"/>
    </location>
</feature>
<feature type="chain" id="PRO_5009190228" description="Putative auto-transporter adhesin head GIN domain-containing protein" evidence="1">
    <location>
        <begin position="26"/>
        <end position="236"/>
    </location>
</feature>
<sequence>MLRPIHGALLTAALIAALSATTALAETRSFAFEPFTGASFASDIDATIVAGAAQSVTVDARNAADLEDLRIEVVNGKLNAWVERDLWDVFASRDRQISVVVSVPVLDQLDASAGASVEATGMSGNIVIDASSGGTLVLRAVDARSARINASSGAKLSLTGQCLTADIQLSSSASVAAEGFECGDLDIEASSASSATFFAKGHVNATASSAARISLAGHPRHVDDEVSSGGDVDVLY</sequence>
<accession>A0A1E5XKH0</accession>
<gene>
    <name evidence="3" type="ORF">VW23_002535</name>
</gene>
<dbReference type="Gene3D" id="2.160.20.120">
    <property type="match status" value="1"/>
</dbReference>
<dbReference type="Proteomes" id="UP000095463">
    <property type="component" value="Unassembled WGS sequence"/>
</dbReference>
<dbReference type="AlphaFoldDB" id="A0A1E5XKH0"/>
<evidence type="ECO:0000259" key="2">
    <source>
        <dbReference type="Pfam" id="PF10988"/>
    </source>
</evidence>
<dbReference type="Pfam" id="PF10988">
    <property type="entry name" value="DUF2807"/>
    <property type="match status" value="1"/>
</dbReference>
<reference evidence="3 4" key="1">
    <citation type="journal article" date="2015" name="Genome Announc.">
        <title>Genome Assemblies of Three Soil-Associated Devosia species: D. insulae, D. limi, and D. soli.</title>
        <authorList>
            <person name="Hassan Y.I."/>
            <person name="Lepp D."/>
            <person name="Zhou T."/>
        </authorList>
    </citation>
    <scope>NUCLEOTIDE SEQUENCE [LARGE SCALE GENOMIC DNA]</scope>
    <source>
        <strain evidence="3 4">DS-56</strain>
    </source>
</reference>
<evidence type="ECO:0000313" key="3">
    <source>
        <dbReference type="EMBL" id="OEO29089.1"/>
    </source>
</evidence>
<keyword evidence="1" id="KW-0732">Signal</keyword>
<proteinExistence type="predicted"/>
<feature type="signal peptide" evidence="1">
    <location>
        <begin position="1"/>
        <end position="25"/>
    </location>
</feature>
<comment type="caution">
    <text evidence="3">The sequence shown here is derived from an EMBL/GenBank/DDBJ whole genome shotgun (WGS) entry which is preliminary data.</text>
</comment>
<evidence type="ECO:0000313" key="4">
    <source>
        <dbReference type="Proteomes" id="UP000095463"/>
    </source>
</evidence>